<organism evidence="2">
    <name type="scientific">Arundo donax</name>
    <name type="common">Giant reed</name>
    <name type="synonym">Donax arundinaceus</name>
    <dbReference type="NCBI Taxonomy" id="35708"/>
    <lineage>
        <taxon>Eukaryota</taxon>
        <taxon>Viridiplantae</taxon>
        <taxon>Streptophyta</taxon>
        <taxon>Embryophyta</taxon>
        <taxon>Tracheophyta</taxon>
        <taxon>Spermatophyta</taxon>
        <taxon>Magnoliopsida</taxon>
        <taxon>Liliopsida</taxon>
        <taxon>Poales</taxon>
        <taxon>Poaceae</taxon>
        <taxon>PACMAD clade</taxon>
        <taxon>Arundinoideae</taxon>
        <taxon>Arundineae</taxon>
        <taxon>Arundo</taxon>
    </lineage>
</organism>
<reference evidence="2" key="1">
    <citation type="submission" date="2014-09" db="EMBL/GenBank/DDBJ databases">
        <authorList>
            <person name="Magalhaes I.L.F."/>
            <person name="Oliveira U."/>
            <person name="Santos F.R."/>
            <person name="Vidigal T.H.D.A."/>
            <person name="Brescovit A.D."/>
            <person name="Santos A.J."/>
        </authorList>
    </citation>
    <scope>NUCLEOTIDE SEQUENCE</scope>
    <source>
        <tissue evidence="2">Shoot tissue taken approximately 20 cm above the soil surface</tissue>
    </source>
</reference>
<sequence length="71" mass="7451">MNWLAAWGSASGRLQPKSERRGQPGPAPEPALSGRAGKVRCEAAAASARVSSRALAATRRRRPSAGSRRTP</sequence>
<reference evidence="2" key="2">
    <citation type="journal article" date="2015" name="Data Brief">
        <title>Shoot transcriptome of the giant reed, Arundo donax.</title>
        <authorList>
            <person name="Barrero R.A."/>
            <person name="Guerrero F.D."/>
            <person name="Moolhuijzen P."/>
            <person name="Goolsby J.A."/>
            <person name="Tidwell J."/>
            <person name="Bellgard S.E."/>
            <person name="Bellgard M.I."/>
        </authorList>
    </citation>
    <scope>NUCLEOTIDE SEQUENCE</scope>
    <source>
        <tissue evidence="2">Shoot tissue taken approximately 20 cm above the soil surface</tissue>
    </source>
</reference>
<dbReference type="EMBL" id="GBRH01213416">
    <property type="protein sequence ID" value="JAD84479.1"/>
    <property type="molecule type" value="Transcribed_RNA"/>
</dbReference>
<feature type="compositionally biased region" description="Low complexity" evidence="1">
    <location>
        <begin position="43"/>
        <end position="57"/>
    </location>
</feature>
<protein>
    <submittedName>
        <fullName evidence="2">Uncharacterized protein</fullName>
    </submittedName>
</protein>
<evidence type="ECO:0000313" key="2">
    <source>
        <dbReference type="EMBL" id="JAD84479.1"/>
    </source>
</evidence>
<dbReference type="AlphaFoldDB" id="A0A0A9D790"/>
<accession>A0A0A9D790</accession>
<evidence type="ECO:0000256" key="1">
    <source>
        <dbReference type="SAM" id="MobiDB-lite"/>
    </source>
</evidence>
<name>A0A0A9D790_ARUDO</name>
<feature type="region of interest" description="Disordered" evidence="1">
    <location>
        <begin position="1"/>
        <end position="71"/>
    </location>
</feature>
<proteinExistence type="predicted"/>